<sequence>MAGRAGVSHMTVARFLRGDRVRPENHEKIERAIAELGYRFNDTASELASRQPSRIGALVFEVDDWAPQRLLAGAAEAARETGHILEMIRADVRDPASFDTALLMMNRASLAGVVILSPPDPVLKRMDLGSLQTPWMIEVEPHIPEGHPQALQHPISQAVEHLARLGHERFFFLGGPSEWASGRNRETAYRATVASLGLENCGVTRGPWGAQNGYQSMQSFPHDLRPTALVAASDQIALGAMAWMHEREISIPGSLSITGYDGLRDAAFYSPPLTTVSIDFEAMGRRAVQALLAGEGVGSGPSLDQYPFDGELVPRASTAPPA</sequence>
<protein>
    <submittedName>
        <fullName evidence="6">LacI family DNA-binding transcriptional regulator</fullName>
    </submittedName>
</protein>
<proteinExistence type="predicted"/>
<dbReference type="InterPro" id="IPR028082">
    <property type="entry name" value="Peripla_BP_I"/>
</dbReference>
<evidence type="ECO:0000259" key="5">
    <source>
        <dbReference type="PROSITE" id="PS50932"/>
    </source>
</evidence>
<gene>
    <name evidence="6" type="ORF">ACFP57_08695</name>
</gene>
<evidence type="ECO:0000256" key="2">
    <source>
        <dbReference type="ARBA" id="ARBA00023125"/>
    </source>
</evidence>
<feature type="domain" description="HTH lacI-type" evidence="5">
    <location>
        <begin position="1"/>
        <end position="49"/>
    </location>
</feature>
<evidence type="ECO:0000256" key="4">
    <source>
        <dbReference type="SAM" id="MobiDB-lite"/>
    </source>
</evidence>
<name>A0ABW1X119_9ACTN</name>
<comment type="caution">
    <text evidence="6">The sequence shown here is derived from an EMBL/GenBank/DDBJ whole genome shotgun (WGS) entry which is preliminary data.</text>
</comment>
<dbReference type="PANTHER" id="PTHR30146">
    <property type="entry name" value="LACI-RELATED TRANSCRIPTIONAL REPRESSOR"/>
    <property type="match status" value="1"/>
</dbReference>
<keyword evidence="1" id="KW-0805">Transcription regulation</keyword>
<dbReference type="InterPro" id="IPR000843">
    <property type="entry name" value="HTH_LacI"/>
</dbReference>
<organism evidence="6 7">
    <name type="scientific">Luteococcus sanguinis</name>
    <dbReference type="NCBI Taxonomy" id="174038"/>
    <lineage>
        <taxon>Bacteria</taxon>
        <taxon>Bacillati</taxon>
        <taxon>Actinomycetota</taxon>
        <taxon>Actinomycetes</taxon>
        <taxon>Propionibacteriales</taxon>
        <taxon>Propionibacteriaceae</taxon>
        <taxon>Luteococcus</taxon>
    </lineage>
</organism>
<evidence type="ECO:0000313" key="6">
    <source>
        <dbReference type="EMBL" id="MFC6397055.1"/>
    </source>
</evidence>
<dbReference type="SUPFAM" id="SSF53822">
    <property type="entry name" value="Periplasmic binding protein-like I"/>
    <property type="match status" value="1"/>
</dbReference>
<dbReference type="InterPro" id="IPR010982">
    <property type="entry name" value="Lambda_DNA-bd_dom_sf"/>
</dbReference>
<dbReference type="PROSITE" id="PS50932">
    <property type="entry name" value="HTH_LACI_2"/>
    <property type="match status" value="1"/>
</dbReference>
<reference evidence="7" key="1">
    <citation type="journal article" date="2019" name="Int. J. Syst. Evol. Microbiol.">
        <title>The Global Catalogue of Microorganisms (GCM) 10K type strain sequencing project: providing services to taxonomists for standard genome sequencing and annotation.</title>
        <authorList>
            <consortium name="The Broad Institute Genomics Platform"/>
            <consortium name="The Broad Institute Genome Sequencing Center for Infectious Disease"/>
            <person name="Wu L."/>
            <person name="Ma J."/>
        </authorList>
    </citation>
    <scope>NUCLEOTIDE SEQUENCE [LARGE SCALE GENOMIC DNA]</scope>
    <source>
        <strain evidence="7">CGMCC 1.15277</strain>
    </source>
</reference>
<evidence type="ECO:0000313" key="7">
    <source>
        <dbReference type="Proteomes" id="UP001596266"/>
    </source>
</evidence>
<dbReference type="RefSeq" id="WP_343884748.1">
    <property type="nucleotide sequence ID" value="NZ_BAAAKI010000003.1"/>
</dbReference>
<keyword evidence="2 6" id="KW-0238">DNA-binding</keyword>
<evidence type="ECO:0000256" key="1">
    <source>
        <dbReference type="ARBA" id="ARBA00023015"/>
    </source>
</evidence>
<dbReference type="EMBL" id="JBHSUA010000018">
    <property type="protein sequence ID" value="MFC6397055.1"/>
    <property type="molecule type" value="Genomic_DNA"/>
</dbReference>
<keyword evidence="7" id="KW-1185">Reference proteome</keyword>
<dbReference type="SUPFAM" id="SSF47413">
    <property type="entry name" value="lambda repressor-like DNA-binding domains"/>
    <property type="match status" value="1"/>
</dbReference>
<dbReference type="InterPro" id="IPR046335">
    <property type="entry name" value="LacI/GalR-like_sensor"/>
</dbReference>
<accession>A0ABW1X119</accession>
<dbReference type="PANTHER" id="PTHR30146:SF153">
    <property type="entry name" value="LACTOSE OPERON REPRESSOR"/>
    <property type="match status" value="1"/>
</dbReference>
<dbReference type="Gene3D" id="1.10.260.40">
    <property type="entry name" value="lambda repressor-like DNA-binding domains"/>
    <property type="match status" value="1"/>
</dbReference>
<dbReference type="Proteomes" id="UP001596266">
    <property type="component" value="Unassembled WGS sequence"/>
</dbReference>
<dbReference type="Pfam" id="PF00356">
    <property type="entry name" value="LacI"/>
    <property type="match status" value="1"/>
</dbReference>
<evidence type="ECO:0000256" key="3">
    <source>
        <dbReference type="ARBA" id="ARBA00023163"/>
    </source>
</evidence>
<keyword evidence="3" id="KW-0804">Transcription</keyword>
<dbReference type="Gene3D" id="3.40.50.2300">
    <property type="match status" value="2"/>
</dbReference>
<dbReference type="Pfam" id="PF13377">
    <property type="entry name" value="Peripla_BP_3"/>
    <property type="match status" value="1"/>
</dbReference>
<dbReference type="GO" id="GO:0003677">
    <property type="term" value="F:DNA binding"/>
    <property type="evidence" value="ECO:0007669"/>
    <property type="project" value="UniProtKB-KW"/>
</dbReference>
<dbReference type="SMART" id="SM00354">
    <property type="entry name" value="HTH_LACI"/>
    <property type="match status" value="1"/>
</dbReference>
<feature type="region of interest" description="Disordered" evidence="4">
    <location>
        <begin position="302"/>
        <end position="322"/>
    </location>
</feature>
<dbReference type="CDD" id="cd01392">
    <property type="entry name" value="HTH_LacI"/>
    <property type="match status" value="1"/>
</dbReference>